<sequence>MHPVVASLLGIVAILAIAVLLSTARRRIRLRIVVAAFALQALLAFLVLQTPWGRAAIRGMSDGVAALLSYADAGTAFLFGADNPLANTFALGALPVIVFFASLVSILYHLGIMQRIVRWVGGAIGWVTGISRVESLGAAANIFVGQSESPLVVRPYLAALAPSRLFTLMSVGMAGVAGTILAAYAGLLGAEYLPFLLAAAFMSAPGGILMAKIIMPDEDEASPEAEGEIALPRTRISAEGPAAITEGGKAHEVEVAETFEEGQRPANVIEAAAQGAQTGVKLAVAVGAMVLAFVALVALANGLLGAVGGWFGMPELSFQMALGWLFSPVMFLIGVPWEEAGVAGGLFGTKIVLNEFVAFIELGQIDTLTERSRAIVTFALCGFANFSSIAIQMAVTGGLAPNQRPVIAKLGLRALAAGSLANLMSAALAGLFLPY</sequence>
<dbReference type="InterPro" id="IPR011657">
    <property type="entry name" value="CNT_C_dom"/>
</dbReference>
<dbReference type="RefSeq" id="WP_338447352.1">
    <property type="nucleotide sequence ID" value="NZ_CP144918.1"/>
</dbReference>
<name>A0ABZ2D8L8_9SPHN</name>
<feature type="transmembrane region" description="Helical" evidence="7">
    <location>
        <begin position="343"/>
        <end position="362"/>
    </location>
</feature>
<dbReference type="InterPro" id="IPR011642">
    <property type="entry name" value="Gate_dom"/>
</dbReference>
<feature type="domain" description="Concentrative nucleoside transporter N-terminal" evidence="8">
    <location>
        <begin position="9"/>
        <end position="81"/>
    </location>
</feature>
<evidence type="ECO:0000256" key="1">
    <source>
        <dbReference type="ARBA" id="ARBA00004651"/>
    </source>
</evidence>
<evidence type="ECO:0000259" key="9">
    <source>
        <dbReference type="Pfam" id="PF07662"/>
    </source>
</evidence>
<feature type="transmembrane region" description="Helical" evidence="7">
    <location>
        <begin position="374"/>
        <end position="395"/>
    </location>
</feature>
<dbReference type="Pfam" id="PF01773">
    <property type="entry name" value="Nucleos_tra2_N"/>
    <property type="match status" value="1"/>
</dbReference>
<dbReference type="EMBL" id="CP144918">
    <property type="protein sequence ID" value="WWA48469.1"/>
    <property type="molecule type" value="Genomic_DNA"/>
</dbReference>
<gene>
    <name evidence="11" type="ORF">V5F89_06110</name>
</gene>
<organism evidence="11 12">
    <name type="scientific">Pelagerythrobacter marensis</name>
    <dbReference type="NCBI Taxonomy" id="543877"/>
    <lineage>
        <taxon>Bacteria</taxon>
        <taxon>Pseudomonadati</taxon>
        <taxon>Pseudomonadota</taxon>
        <taxon>Alphaproteobacteria</taxon>
        <taxon>Sphingomonadales</taxon>
        <taxon>Erythrobacteraceae</taxon>
        <taxon>Pelagerythrobacter</taxon>
    </lineage>
</organism>
<keyword evidence="6 7" id="KW-0472">Membrane</keyword>
<evidence type="ECO:0000259" key="10">
    <source>
        <dbReference type="Pfam" id="PF07670"/>
    </source>
</evidence>
<evidence type="ECO:0000313" key="11">
    <source>
        <dbReference type="EMBL" id="WWA48469.1"/>
    </source>
</evidence>
<feature type="transmembrane region" description="Helical" evidence="7">
    <location>
        <begin position="282"/>
        <end position="304"/>
    </location>
</feature>
<keyword evidence="12" id="KW-1185">Reference proteome</keyword>
<feature type="transmembrane region" description="Helical" evidence="7">
    <location>
        <begin position="415"/>
        <end position="433"/>
    </location>
</feature>
<keyword evidence="5 7" id="KW-1133">Transmembrane helix</keyword>
<keyword evidence="3" id="KW-1003">Cell membrane</keyword>
<keyword evidence="4 7" id="KW-0812">Transmembrane</keyword>
<evidence type="ECO:0000313" key="12">
    <source>
        <dbReference type="Proteomes" id="UP001335183"/>
    </source>
</evidence>
<accession>A0ABZ2D8L8</accession>
<feature type="domain" description="Concentrative nucleoside transporter C-terminal" evidence="9">
    <location>
        <begin position="196"/>
        <end position="430"/>
    </location>
</feature>
<evidence type="ECO:0000256" key="2">
    <source>
        <dbReference type="ARBA" id="ARBA00009033"/>
    </source>
</evidence>
<evidence type="ECO:0000256" key="5">
    <source>
        <dbReference type="ARBA" id="ARBA00022989"/>
    </source>
</evidence>
<proteinExistence type="inferred from homology"/>
<feature type="transmembrane region" description="Helical" evidence="7">
    <location>
        <begin position="6"/>
        <end position="23"/>
    </location>
</feature>
<evidence type="ECO:0000256" key="3">
    <source>
        <dbReference type="ARBA" id="ARBA00022475"/>
    </source>
</evidence>
<reference evidence="11 12" key="1">
    <citation type="submission" date="2024-02" db="EMBL/GenBank/DDBJ databases">
        <title>The whole genome sequence of five bacterial samples isolated from Abu Dhabi Sabkha-shore region.</title>
        <authorList>
            <person name="Sudalaimuthuasari N."/>
            <person name="Sarfraz B."/>
            <person name="Tuyisabe J.D."/>
            <person name="Mugisha Ntwali L.D.M."/>
            <person name="Ali A.I.A.A."/>
            <person name="Almansoori S.Z.A."/>
            <person name="Alajami H.S.A."/>
            <person name="Almeqbaali A.A.S."/>
            <person name="Kundu B."/>
            <person name="Saeed E.E."/>
            <person name="Sukumarinath V."/>
            <person name="Mishra A.K."/>
            <person name="Hazzouri K.M."/>
            <person name="Almaskari R."/>
            <person name="Sharma A.K."/>
            <person name="Amiri K.M.A."/>
        </authorList>
    </citation>
    <scope>NUCLEOTIDE SEQUENCE [LARGE SCALE GENOMIC DNA]</scope>
    <source>
        <strain evidence="12">kcgeb_sd</strain>
    </source>
</reference>
<feature type="transmembrane region" description="Helical" evidence="7">
    <location>
        <begin position="165"/>
        <end position="188"/>
    </location>
</feature>
<dbReference type="InterPro" id="IPR008276">
    <property type="entry name" value="C_nuclsd_transpt"/>
</dbReference>
<dbReference type="Pfam" id="PF07662">
    <property type="entry name" value="Nucleos_tra2_C"/>
    <property type="match status" value="1"/>
</dbReference>
<dbReference type="Proteomes" id="UP001335183">
    <property type="component" value="Chromosome"/>
</dbReference>
<dbReference type="PANTHER" id="PTHR10590:SF4">
    <property type="entry name" value="SOLUTE CARRIER FAMILY 28 MEMBER 3"/>
    <property type="match status" value="1"/>
</dbReference>
<feature type="transmembrane region" description="Helical" evidence="7">
    <location>
        <begin position="316"/>
        <end position="337"/>
    </location>
</feature>
<evidence type="ECO:0000256" key="4">
    <source>
        <dbReference type="ARBA" id="ARBA00022692"/>
    </source>
</evidence>
<feature type="transmembrane region" description="Helical" evidence="7">
    <location>
        <begin position="195"/>
        <end position="215"/>
    </location>
</feature>
<feature type="transmembrane region" description="Helical" evidence="7">
    <location>
        <begin position="30"/>
        <end position="48"/>
    </location>
</feature>
<evidence type="ECO:0000256" key="7">
    <source>
        <dbReference type="SAM" id="Phobius"/>
    </source>
</evidence>
<evidence type="ECO:0000259" key="8">
    <source>
        <dbReference type="Pfam" id="PF01773"/>
    </source>
</evidence>
<evidence type="ECO:0000256" key="6">
    <source>
        <dbReference type="ARBA" id="ARBA00023136"/>
    </source>
</evidence>
<protein>
    <submittedName>
        <fullName evidence="11">Nucleoside transporter C-terminal domain-containing protein</fullName>
    </submittedName>
</protein>
<feature type="transmembrane region" description="Helical" evidence="7">
    <location>
        <begin position="123"/>
        <end position="145"/>
    </location>
</feature>
<feature type="transmembrane region" description="Helical" evidence="7">
    <location>
        <begin position="89"/>
        <end position="111"/>
    </location>
</feature>
<dbReference type="PANTHER" id="PTHR10590">
    <property type="entry name" value="SODIUM/NUCLEOSIDE COTRANSPORTER"/>
    <property type="match status" value="1"/>
</dbReference>
<comment type="subcellular location">
    <subcellularLocation>
        <location evidence="1">Cell membrane</location>
        <topology evidence="1">Multi-pass membrane protein</topology>
    </subcellularLocation>
</comment>
<dbReference type="InterPro" id="IPR002668">
    <property type="entry name" value="CNT_N_dom"/>
</dbReference>
<comment type="similarity">
    <text evidence="2">Belongs to the concentrative nucleoside transporter (CNT) (TC 2.A.41) family.</text>
</comment>
<dbReference type="Pfam" id="PF07670">
    <property type="entry name" value="Gate"/>
    <property type="match status" value="1"/>
</dbReference>
<feature type="domain" description="Nucleoside transporter/FeoB GTPase Gate" evidence="10">
    <location>
        <begin position="91"/>
        <end position="190"/>
    </location>
</feature>